<evidence type="ECO:0000313" key="2">
    <source>
        <dbReference type="Proteomes" id="UP000606499"/>
    </source>
</evidence>
<sequence>MSMMSDIAGLSVSMHAAQLQQSVSISIAKKSMDSAELAAQELLQMLPAQPGVGEHINTCA</sequence>
<dbReference type="RefSeq" id="WP_054327104.1">
    <property type="nucleotide sequence ID" value="NZ_JACOPL010000005.1"/>
</dbReference>
<organism evidence="1 2">
    <name type="scientific">Agathobaculum faecis</name>
    <dbReference type="NCBI Taxonomy" id="2763013"/>
    <lineage>
        <taxon>Bacteria</taxon>
        <taxon>Bacillati</taxon>
        <taxon>Bacillota</taxon>
        <taxon>Clostridia</taxon>
        <taxon>Eubacteriales</taxon>
        <taxon>Butyricicoccaceae</taxon>
        <taxon>Agathobaculum</taxon>
    </lineage>
</organism>
<dbReference type="InterPro" id="IPR025906">
    <property type="entry name" value="YjfB_motility"/>
</dbReference>
<gene>
    <name evidence="1" type="ORF">H8S45_06515</name>
</gene>
<name>A0A923LU05_9FIRM</name>
<dbReference type="AlphaFoldDB" id="A0A923LU05"/>
<accession>A0A923LU05</accession>
<dbReference type="EMBL" id="JACOPL010000005">
    <property type="protein sequence ID" value="MBC5725109.1"/>
    <property type="molecule type" value="Genomic_DNA"/>
</dbReference>
<protein>
    <submittedName>
        <fullName evidence="1">YjfB family protein</fullName>
    </submittedName>
</protein>
<evidence type="ECO:0000313" key="1">
    <source>
        <dbReference type="EMBL" id="MBC5725109.1"/>
    </source>
</evidence>
<dbReference type="Proteomes" id="UP000606499">
    <property type="component" value="Unassembled WGS sequence"/>
</dbReference>
<comment type="caution">
    <text evidence="1">The sequence shown here is derived from an EMBL/GenBank/DDBJ whole genome shotgun (WGS) entry which is preliminary data.</text>
</comment>
<keyword evidence="2" id="KW-1185">Reference proteome</keyword>
<reference evidence="1" key="1">
    <citation type="submission" date="2020-08" db="EMBL/GenBank/DDBJ databases">
        <title>Genome public.</title>
        <authorList>
            <person name="Liu C."/>
            <person name="Sun Q."/>
        </authorList>
    </citation>
    <scope>NUCLEOTIDE SEQUENCE</scope>
    <source>
        <strain evidence="1">NSJ-28</strain>
    </source>
</reference>
<proteinExistence type="predicted"/>
<dbReference type="Pfam" id="PF14070">
    <property type="entry name" value="YjfB_motility"/>
    <property type="match status" value="1"/>
</dbReference>